<dbReference type="PATRIC" id="fig|1189619.4.peg.2343"/>
<dbReference type="PROSITE" id="PS51186">
    <property type="entry name" value="GNAT"/>
    <property type="match status" value="1"/>
</dbReference>
<organism evidence="2 3">
    <name type="scientific">Psychroflexus gondwanensis ACAM 44</name>
    <dbReference type="NCBI Taxonomy" id="1189619"/>
    <lineage>
        <taxon>Bacteria</taxon>
        <taxon>Pseudomonadati</taxon>
        <taxon>Bacteroidota</taxon>
        <taxon>Flavobacteriia</taxon>
        <taxon>Flavobacteriales</taxon>
        <taxon>Flavobacteriaceae</taxon>
        <taxon>Psychroflexus</taxon>
    </lineage>
</organism>
<feature type="domain" description="N-acetyltransferase" evidence="1">
    <location>
        <begin position="18"/>
        <end position="174"/>
    </location>
</feature>
<dbReference type="InterPro" id="IPR051531">
    <property type="entry name" value="N-acetyltransferase"/>
</dbReference>
<proteinExistence type="predicted"/>
<dbReference type="Pfam" id="PF13302">
    <property type="entry name" value="Acetyltransf_3"/>
    <property type="match status" value="1"/>
</dbReference>
<dbReference type="AlphaFoldDB" id="N1WK17"/>
<comment type="caution">
    <text evidence="2">The sequence shown here is derived from an EMBL/GenBank/DDBJ whole genome shotgun (WGS) entry which is preliminary data.</text>
</comment>
<gene>
    <name evidence="2" type="ORF">pgond44_11346</name>
</gene>
<dbReference type="RefSeq" id="WP_003441993.1">
    <property type="nucleotide sequence ID" value="NZ_APLF01000011.1"/>
</dbReference>
<name>N1WK17_9FLAO</name>
<dbReference type="STRING" id="1189619.pgond44_11346"/>
<evidence type="ECO:0000313" key="2">
    <source>
        <dbReference type="EMBL" id="EMY80571.1"/>
    </source>
</evidence>
<dbReference type="eggNOG" id="COG1670">
    <property type="taxonomic scope" value="Bacteria"/>
</dbReference>
<dbReference type="GO" id="GO:0016747">
    <property type="term" value="F:acyltransferase activity, transferring groups other than amino-acyl groups"/>
    <property type="evidence" value="ECO:0007669"/>
    <property type="project" value="InterPro"/>
</dbReference>
<protein>
    <submittedName>
        <fullName evidence="2">Ribosomal-protein-alanine N-acetyltransferase RimL-like protein</fullName>
    </submittedName>
</protein>
<sequence>MIDETYFKHFPTLESERLLLRKLELTDAPEIQSIRSDERVMKYMDSERQSTVGQSERFISMKLKMYQENTGIFWAIIEKSTNTFIGDFSFFKMDHKNSRTEIGYTSKPEFWGKGYMQEAMTSIFNFGFDKLNLHNLEANINPGNDKSRAILTKMGFQKEAYFRENYYYDGKYLDSEIYSLLSSDFKTDNTKAELRT</sequence>
<dbReference type="InterPro" id="IPR000182">
    <property type="entry name" value="GNAT_dom"/>
</dbReference>
<dbReference type="Gene3D" id="3.40.630.30">
    <property type="match status" value="1"/>
</dbReference>
<reference evidence="2 3" key="1">
    <citation type="journal article" date="2014" name="Genome Biol. Evol.">
        <title>Extensive gene acquisition in the extremely psychrophilic bacterial species Psychroflexus torquis and the link to sea-ice ecosystem specialism.</title>
        <authorList>
            <person name="Feng S."/>
            <person name="Powell S.M."/>
            <person name="Wilson R."/>
            <person name="Bowman J.P."/>
        </authorList>
    </citation>
    <scope>NUCLEOTIDE SEQUENCE [LARGE SCALE GENOMIC DNA]</scope>
    <source>
        <strain evidence="2 3">ACAM 44</strain>
    </source>
</reference>
<accession>N1WK17</accession>
<evidence type="ECO:0000313" key="3">
    <source>
        <dbReference type="Proteomes" id="UP000012317"/>
    </source>
</evidence>
<dbReference type="PANTHER" id="PTHR43792">
    <property type="entry name" value="GNAT FAMILY, PUTATIVE (AFU_ORTHOLOGUE AFUA_3G00765)-RELATED-RELATED"/>
    <property type="match status" value="1"/>
</dbReference>
<dbReference type="InterPro" id="IPR016181">
    <property type="entry name" value="Acyl_CoA_acyltransferase"/>
</dbReference>
<dbReference type="EMBL" id="APLF01000011">
    <property type="protein sequence ID" value="EMY80571.1"/>
    <property type="molecule type" value="Genomic_DNA"/>
</dbReference>
<keyword evidence="3" id="KW-1185">Reference proteome</keyword>
<dbReference type="SUPFAM" id="SSF55729">
    <property type="entry name" value="Acyl-CoA N-acyltransferases (Nat)"/>
    <property type="match status" value="1"/>
</dbReference>
<keyword evidence="2" id="KW-0808">Transferase</keyword>
<evidence type="ECO:0000259" key="1">
    <source>
        <dbReference type="PROSITE" id="PS51186"/>
    </source>
</evidence>
<dbReference type="Proteomes" id="UP000012317">
    <property type="component" value="Unassembled WGS sequence"/>
</dbReference>